<comment type="caution">
    <text evidence="2">The sequence shown here is derived from an EMBL/GenBank/DDBJ whole genome shotgun (WGS) entry which is preliminary data.</text>
</comment>
<dbReference type="AlphaFoldDB" id="A0A0G1XJF6"/>
<evidence type="ECO:0000259" key="1">
    <source>
        <dbReference type="Pfam" id="PF13788"/>
    </source>
</evidence>
<sequence length="92" mass="10348">MLDLMATAWYQGHCIGMVMDKDSLPKDFFTLSSGIAGEILQKFSNYQFKIAIVGDFSSYVSKSLQSFIYECNKGNSVFFVPTVEEGLDRLAR</sequence>
<proteinExistence type="predicted"/>
<dbReference type="Pfam" id="PF13788">
    <property type="entry name" value="DUF4180"/>
    <property type="match status" value="1"/>
</dbReference>
<dbReference type="PATRIC" id="fig|1618979.3.peg.830"/>
<organism evidence="2 3">
    <name type="scientific">Candidatus Uhrbacteria bacterium GW2011_GWA2_52_8d</name>
    <dbReference type="NCBI Taxonomy" id="1618979"/>
    <lineage>
        <taxon>Bacteria</taxon>
        <taxon>Candidatus Uhriibacteriota</taxon>
    </lineage>
</organism>
<dbReference type="Proteomes" id="UP000034054">
    <property type="component" value="Unassembled WGS sequence"/>
</dbReference>
<name>A0A0G1XJF6_9BACT</name>
<dbReference type="InterPro" id="IPR025438">
    <property type="entry name" value="DUF4180"/>
</dbReference>
<accession>A0A0G1XJF6</accession>
<dbReference type="EMBL" id="LCRH01000068">
    <property type="protein sequence ID" value="KKW31035.1"/>
    <property type="molecule type" value="Genomic_DNA"/>
</dbReference>
<feature type="domain" description="DUF4180" evidence="1">
    <location>
        <begin position="2"/>
        <end position="90"/>
    </location>
</feature>
<evidence type="ECO:0000313" key="2">
    <source>
        <dbReference type="EMBL" id="KKW31035.1"/>
    </source>
</evidence>
<evidence type="ECO:0000313" key="3">
    <source>
        <dbReference type="Proteomes" id="UP000034054"/>
    </source>
</evidence>
<protein>
    <recommendedName>
        <fullName evidence="1">DUF4180 domain-containing protein</fullName>
    </recommendedName>
</protein>
<reference evidence="2 3" key="1">
    <citation type="journal article" date="2015" name="Nature">
        <title>rRNA introns, odd ribosomes, and small enigmatic genomes across a large radiation of phyla.</title>
        <authorList>
            <person name="Brown C.T."/>
            <person name="Hug L.A."/>
            <person name="Thomas B.C."/>
            <person name="Sharon I."/>
            <person name="Castelle C.J."/>
            <person name="Singh A."/>
            <person name="Wilkins M.J."/>
            <person name="Williams K.H."/>
            <person name="Banfield J.F."/>
        </authorList>
    </citation>
    <scope>NUCLEOTIDE SEQUENCE [LARGE SCALE GENOMIC DNA]</scope>
</reference>
<gene>
    <name evidence="2" type="ORF">UY76_C0068G0004</name>
</gene>